<feature type="region of interest" description="Disordered" evidence="1">
    <location>
        <begin position="75"/>
        <end position="105"/>
    </location>
</feature>
<feature type="non-terminal residue" evidence="2">
    <location>
        <position position="1"/>
    </location>
</feature>
<proteinExistence type="predicted"/>
<evidence type="ECO:0000313" key="2">
    <source>
        <dbReference type="EMBL" id="KAG6590406.1"/>
    </source>
</evidence>
<organism evidence="2 3">
    <name type="scientific">Cucurbita argyrosperma subsp. sororia</name>
    <dbReference type="NCBI Taxonomy" id="37648"/>
    <lineage>
        <taxon>Eukaryota</taxon>
        <taxon>Viridiplantae</taxon>
        <taxon>Streptophyta</taxon>
        <taxon>Embryophyta</taxon>
        <taxon>Tracheophyta</taxon>
        <taxon>Spermatophyta</taxon>
        <taxon>Magnoliopsida</taxon>
        <taxon>eudicotyledons</taxon>
        <taxon>Gunneridae</taxon>
        <taxon>Pentapetalae</taxon>
        <taxon>rosids</taxon>
        <taxon>fabids</taxon>
        <taxon>Cucurbitales</taxon>
        <taxon>Cucurbitaceae</taxon>
        <taxon>Cucurbiteae</taxon>
        <taxon>Cucurbita</taxon>
    </lineage>
</organism>
<keyword evidence="3" id="KW-1185">Reference proteome</keyword>
<feature type="compositionally biased region" description="Basic and acidic residues" evidence="1">
    <location>
        <begin position="17"/>
        <end position="32"/>
    </location>
</feature>
<protein>
    <submittedName>
        <fullName evidence="2">Serine/threonine-protein kinase</fullName>
    </submittedName>
</protein>
<comment type="caution">
    <text evidence="2">The sequence shown here is derived from an EMBL/GenBank/DDBJ whole genome shotgun (WGS) entry which is preliminary data.</text>
</comment>
<keyword evidence="2" id="KW-0418">Kinase</keyword>
<dbReference type="EMBL" id="JAGKQH010000010">
    <property type="protein sequence ID" value="KAG6590406.1"/>
    <property type="molecule type" value="Genomic_DNA"/>
</dbReference>
<name>A0AAV6N2H1_9ROSI</name>
<feature type="region of interest" description="Disordered" evidence="1">
    <location>
        <begin position="131"/>
        <end position="160"/>
    </location>
</feature>
<feature type="compositionally biased region" description="Basic residues" evidence="1">
    <location>
        <begin position="146"/>
        <end position="160"/>
    </location>
</feature>
<feature type="compositionally biased region" description="Basic and acidic residues" evidence="1">
    <location>
        <begin position="80"/>
        <end position="92"/>
    </location>
</feature>
<gene>
    <name evidence="2" type="ORF">SDJN03_15829</name>
</gene>
<sequence length="160" mass="17636">MTEPLACEPSDLPKYPPSKEMDARRRDDEARRLKAASKAQGDGTKKTRTRVRAIPAPEANAEIQTNIDRRRIITHANAKSKSEKFPPPHQDGELGYTLGHSRHIDPSHVPSDVPFSSTTLFTFSKEPLQAWSGPLVPGSGTDAPTRHKKHVGGKGKRIMV</sequence>
<evidence type="ECO:0000313" key="3">
    <source>
        <dbReference type="Proteomes" id="UP000685013"/>
    </source>
</evidence>
<dbReference type="Proteomes" id="UP000685013">
    <property type="component" value="Chromosome 10"/>
</dbReference>
<feature type="region of interest" description="Disordered" evidence="1">
    <location>
        <begin position="1"/>
        <end position="49"/>
    </location>
</feature>
<dbReference type="AlphaFoldDB" id="A0AAV6N2H1"/>
<keyword evidence="2" id="KW-0808">Transferase</keyword>
<evidence type="ECO:0000256" key="1">
    <source>
        <dbReference type="SAM" id="MobiDB-lite"/>
    </source>
</evidence>
<accession>A0AAV6N2H1</accession>
<reference evidence="2 3" key="1">
    <citation type="journal article" date="2021" name="Hortic Res">
        <title>The domestication of Cucurbita argyrosperma as revealed by the genome of its wild relative.</title>
        <authorList>
            <person name="Barrera-Redondo J."/>
            <person name="Sanchez-de la Vega G."/>
            <person name="Aguirre-Liguori J.A."/>
            <person name="Castellanos-Morales G."/>
            <person name="Gutierrez-Guerrero Y.T."/>
            <person name="Aguirre-Dugua X."/>
            <person name="Aguirre-Planter E."/>
            <person name="Tenaillon M.I."/>
            <person name="Lira-Saade R."/>
            <person name="Eguiarte L.E."/>
        </authorList>
    </citation>
    <scope>NUCLEOTIDE SEQUENCE [LARGE SCALE GENOMIC DNA]</scope>
    <source>
        <strain evidence="2">JBR-2021</strain>
    </source>
</reference>
<dbReference type="GO" id="GO:0016301">
    <property type="term" value="F:kinase activity"/>
    <property type="evidence" value="ECO:0007669"/>
    <property type="project" value="UniProtKB-KW"/>
</dbReference>